<dbReference type="Proteomes" id="UP000515153">
    <property type="component" value="Unplaced"/>
</dbReference>
<accession>A0A6P8B7Z9</accession>
<evidence type="ECO:0000313" key="3">
    <source>
        <dbReference type="RefSeq" id="XP_030983351.1"/>
    </source>
</evidence>
<dbReference type="GeneID" id="41958058"/>
<evidence type="ECO:0000256" key="1">
    <source>
        <dbReference type="SAM" id="MobiDB-lite"/>
    </source>
</evidence>
<protein>
    <submittedName>
        <fullName evidence="3">Uncharacterized protein</fullName>
    </submittedName>
</protein>
<organism evidence="2 3">
    <name type="scientific">Pyricularia grisea</name>
    <name type="common">Crabgrass-specific blast fungus</name>
    <name type="synonym">Magnaporthe grisea</name>
    <dbReference type="NCBI Taxonomy" id="148305"/>
    <lineage>
        <taxon>Eukaryota</taxon>
        <taxon>Fungi</taxon>
        <taxon>Dikarya</taxon>
        <taxon>Ascomycota</taxon>
        <taxon>Pezizomycotina</taxon>
        <taxon>Sordariomycetes</taxon>
        <taxon>Sordariomycetidae</taxon>
        <taxon>Magnaporthales</taxon>
        <taxon>Pyriculariaceae</taxon>
        <taxon>Pyricularia</taxon>
    </lineage>
</organism>
<evidence type="ECO:0000313" key="2">
    <source>
        <dbReference type="Proteomes" id="UP000515153"/>
    </source>
</evidence>
<keyword evidence="2" id="KW-1185">Reference proteome</keyword>
<feature type="compositionally biased region" description="Polar residues" evidence="1">
    <location>
        <begin position="70"/>
        <end position="108"/>
    </location>
</feature>
<sequence length="133" mass="14934">MSSRIFDPKCEFRGTEDYHRHDEIVPHIEKEKCMDNADNYAYFAYHAAAGSDLSSVYQLVSHSPERESTGSHSGSNSPVYEYTGSHSGSNSPVREYTGSHSGSYSPVRQYNEDYARSNTGPPNYGSGYWFPDK</sequence>
<dbReference type="RefSeq" id="XP_030983351.1">
    <property type="nucleotide sequence ID" value="XM_031123147.1"/>
</dbReference>
<reference evidence="3" key="3">
    <citation type="submission" date="2025-08" db="UniProtKB">
        <authorList>
            <consortium name="RefSeq"/>
        </authorList>
    </citation>
    <scope>IDENTIFICATION</scope>
    <source>
        <strain evidence="3">NI907</strain>
    </source>
</reference>
<reference evidence="3" key="1">
    <citation type="journal article" date="2019" name="Mol. Biol. Evol.">
        <title>Blast fungal genomes show frequent chromosomal changes, gene gains and losses, and effector gene turnover.</title>
        <authorList>
            <person name="Gomez Luciano L.B."/>
            <person name="Jason Tsai I."/>
            <person name="Chuma I."/>
            <person name="Tosa Y."/>
            <person name="Chen Y.H."/>
            <person name="Li J.Y."/>
            <person name="Li M.Y."/>
            <person name="Jade Lu M.Y."/>
            <person name="Nakayashiki H."/>
            <person name="Li W.H."/>
        </authorList>
    </citation>
    <scope>NUCLEOTIDE SEQUENCE</scope>
    <source>
        <strain evidence="3">NI907</strain>
    </source>
</reference>
<feature type="region of interest" description="Disordered" evidence="1">
    <location>
        <begin position="59"/>
        <end position="133"/>
    </location>
</feature>
<dbReference type="AlphaFoldDB" id="A0A6P8B7Z9"/>
<dbReference type="KEGG" id="pgri:PgNI_03093"/>
<proteinExistence type="predicted"/>
<name>A0A6P8B7Z9_PYRGI</name>
<reference evidence="3" key="2">
    <citation type="submission" date="2019-10" db="EMBL/GenBank/DDBJ databases">
        <authorList>
            <consortium name="NCBI Genome Project"/>
        </authorList>
    </citation>
    <scope>NUCLEOTIDE SEQUENCE</scope>
    <source>
        <strain evidence="3">NI907</strain>
    </source>
</reference>
<gene>
    <name evidence="3" type="ORF">PgNI_03093</name>
</gene>